<dbReference type="AlphaFoldDB" id="A0A494TIY0"/>
<sequence length="191" mass="20648">MSAFERDSAGDFAALNDDDVTGAPSGDRFQGVVKWFDATRGFGFVETGVGDILVHFSLLRDHGRRMLPEGAGVVCLAVSGVRGLQATRILEIDLSTAIGPDADLLAASRLQRPDPHALIEMAGDFEPVVVKWFNRLKGYGFVVRPGQPGDIFIHMETLRRAGLVEVEPDQPLRVRIATGDKGPLAVEVEPV</sequence>
<dbReference type="GO" id="GO:0005829">
    <property type="term" value="C:cytosol"/>
    <property type="evidence" value="ECO:0007669"/>
    <property type="project" value="UniProtKB-ARBA"/>
</dbReference>
<feature type="domain" description="CSD" evidence="1">
    <location>
        <begin position="125"/>
        <end position="190"/>
    </location>
</feature>
<dbReference type="GO" id="GO:0003676">
    <property type="term" value="F:nucleic acid binding"/>
    <property type="evidence" value="ECO:0007669"/>
    <property type="project" value="InterPro"/>
</dbReference>
<dbReference type="SMART" id="SM00357">
    <property type="entry name" value="CSP"/>
    <property type="match status" value="2"/>
</dbReference>
<dbReference type="InterPro" id="IPR011129">
    <property type="entry name" value="CSD"/>
</dbReference>
<name>A0A494TIY0_SPHPE</name>
<evidence type="ECO:0000313" key="3">
    <source>
        <dbReference type="Proteomes" id="UP000276254"/>
    </source>
</evidence>
<gene>
    <name evidence="2" type="ORF">D3Y57_16955</name>
</gene>
<dbReference type="PANTHER" id="PTHR11544">
    <property type="entry name" value="COLD SHOCK DOMAIN CONTAINING PROTEINS"/>
    <property type="match status" value="1"/>
</dbReference>
<keyword evidence="3" id="KW-1185">Reference proteome</keyword>
<dbReference type="KEGG" id="spha:D3Y57_16955"/>
<reference evidence="2 3" key="1">
    <citation type="submission" date="2018-09" db="EMBL/GenBank/DDBJ databases">
        <title>Sphingomonas peninsula sp. nov., isolated from fildes peninsula, Antarctic soil.</title>
        <authorList>
            <person name="Yingchao G."/>
        </authorList>
    </citation>
    <scope>NUCLEOTIDE SEQUENCE [LARGE SCALE GENOMIC DNA]</scope>
    <source>
        <strain evidence="2 3">YZ-8</strain>
    </source>
</reference>
<dbReference type="Pfam" id="PF00313">
    <property type="entry name" value="CSD"/>
    <property type="match status" value="2"/>
</dbReference>
<dbReference type="Gene3D" id="2.40.50.140">
    <property type="entry name" value="Nucleic acid-binding proteins"/>
    <property type="match status" value="2"/>
</dbReference>
<dbReference type="SUPFAM" id="SSF50249">
    <property type="entry name" value="Nucleic acid-binding proteins"/>
    <property type="match status" value="2"/>
</dbReference>
<dbReference type="CDD" id="cd04458">
    <property type="entry name" value="CSP_CDS"/>
    <property type="match status" value="2"/>
</dbReference>
<proteinExistence type="predicted"/>
<dbReference type="InterPro" id="IPR012340">
    <property type="entry name" value="NA-bd_OB-fold"/>
</dbReference>
<protein>
    <submittedName>
        <fullName evidence="2">Cold shock domain-containing protein</fullName>
    </submittedName>
</protein>
<dbReference type="PROSITE" id="PS51857">
    <property type="entry name" value="CSD_2"/>
    <property type="match status" value="2"/>
</dbReference>
<dbReference type="Proteomes" id="UP000276254">
    <property type="component" value="Chromosome"/>
</dbReference>
<dbReference type="EMBL" id="CP032829">
    <property type="protein sequence ID" value="AYJ87312.1"/>
    <property type="molecule type" value="Genomic_DNA"/>
</dbReference>
<dbReference type="InterPro" id="IPR002059">
    <property type="entry name" value="CSP_DNA-bd"/>
</dbReference>
<dbReference type="InterPro" id="IPR050181">
    <property type="entry name" value="Cold_shock_domain"/>
</dbReference>
<accession>A0A494TIY0</accession>
<dbReference type="RefSeq" id="WP_121154488.1">
    <property type="nucleotide sequence ID" value="NZ_CP032829.1"/>
</dbReference>
<organism evidence="2 3">
    <name type="scientific">Sphingomonas paeninsulae</name>
    <dbReference type="NCBI Taxonomy" id="2319844"/>
    <lineage>
        <taxon>Bacteria</taxon>
        <taxon>Pseudomonadati</taxon>
        <taxon>Pseudomonadota</taxon>
        <taxon>Alphaproteobacteria</taxon>
        <taxon>Sphingomonadales</taxon>
        <taxon>Sphingomonadaceae</taxon>
        <taxon>Sphingomonas</taxon>
    </lineage>
</organism>
<dbReference type="PRINTS" id="PR00050">
    <property type="entry name" value="COLDSHOCK"/>
</dbReference>
<feature type="domain" description="CSD" evidence="1">
    <location>
        <begin position="28"/>
        <end position="91"/>
    </location>
</feature>
<dbReference type="OrthoDB" id="9791685at2"/>
<evidence type="ECO:0000313" key="2">
    <source>
        <dbReference type="EMBL" id="AYJ87312.1"/>
    </source>
</evidence>
<evidence type="ECO:0000259" key="1">
    <source>
        <dbReference type="PROSITE" id="PS51857"/>
    </source>
</evidence>